<dbReference type="PANTHER" id="PTHR35529:SF2">
    <property type="entry name" value="SPORULATION PROTEIN YTAF-RELATED"/>
    <property type="match status" value="1"/>
</dbReference>
<name>A0A4P9C8F6_EUBML</name>
<dbReference type="RefSeq" id="WP_074617230.1">
    <property type="nucleotide sequence ID" value="NZ_CABJDW020000003.1"/>
</dbReference>
<dbReference type="Pfam" id="PF02659">
    <property type="entry name" value="Mntp"/>
    <property type="match status" value="1"/>
</dbReference>
<dbReference type="Proteomes" id="UP000218387">
    <property type="component" value="Chromosome"/>
</dbReference>
<gene>
    <name evidence="6" type="ORF">CPZ25_006835</name>
</gene>
<dbReference type="PANTHER" id="PTHR35529">
    <property type="entry name" value="MANGANESE EFFLUX PUMP MNTP-RELATED"/>
    <property type="match status" value="1"/>
</dbReference>
<keyword evidence="3 5" id="KW-1133">Transmembrane helix</keyword>
<keyword evidence="2 5" id="KW-0812">Transmembrane</keyword>
<proteinExistence type="predicted"/>
<evidence type="ECO:0000256" key="4">
    <source>
        <dbReference type="ARBA" id="ARBA00023136"/>
    </source>
</evidence>
<organism evidence="6 7">
    <name type="scientific">Eubacterium maltosivorans</name>
    <dbReference type="NCBI Taxonomy" id="2041044"/>
    <lineage>
        <taxon>Bacteria</taxon>
        <taxon>Bacillati</taxon>
        <taxon>Bacillota</taxon>
        <taxon>Clostridia</taxon>
        <taxon>Eubacteriales</taxon>
        <taxon>Eubacteriaceae</taxon>
        <taxon>Eubacterium</taxon>
    </lineage>
</organism>
<evidence type="ECO:0000256" key="5">
    <source>
        <dbReference type="SAM" id="Phobius"/>
    </source>
</evidence>
<protein>
    <submittedName>
        <fullName evidence="6">Sporulation membrane protein YtaF</fullName>
    </submittedName>
</protein>
<dbReference type="InterPro" id="IPR003810">
    <property type="entry name" value="Mntp/YtaF"/>
</dbReference>
<reference evidence="6 7" key="1">
    <citation type="submission" date="2018-05" db="EMBL/GenBank/DDBJ databases">
        <title>Genome comparison of Eubacterium sp.</title>
        <authorList>
            <person name="Feng Y."/>
            <person name="Sanchez-Andrea I."/>
            <person name="Stams A.J.M."/>
            <person name="De Vos W.M."/>
        </authorList>
    </citation>
    <scope>NUCLEOTIDE SEQUENCE [LARGE SCALE GENOMIC DNA]</scope>
    <source>
        <strain evidence="6 7">YI</strain>
    </source>
</reference>
<sequence>MLVLVVSALLFSLSSNLDNIVVGLAFGIKKIHLDAVSNLTVAVITTTGTVIAMLFGKWLSGYLPDRIGNELGAGIIILLGIYFVIQGIIKLLKEKKSGSYAMKSTDEMAEKMDASVRDKSHIRYREIVTVALGLTFNNLGTGIAASITGVNIVLTAVCTFMISLIALWLGSRLGGRVVGPLLGDYAPAVSGVLLVILGLIEMFW</sequence>
<evidence type="ECO:0000256" key="1">
    <source>
        <dbReference type="ARBA" id="ARBA00022475"/>
    </source>
</evidence>
<accession>A0A4P9C8F6</accession>
<keyword evidence="4 5" id="KW-0472">Membrane</keyword>
<keyword evidence="7" id="KW-1185">Reference proteome</keyword>
<dbReference type="EMBL" id="CP029487">
    <property type="protein sequence ID" value="QCT71051.1"/>
    <property type="molecule type" value="Genomic_DNA"/>
</dbReference>
<evidence type="ECO:0000256" key="2">
    <source>
        <dbReference type="ARBA" id="ARBA00022692"/>
    </source>
</evidence>
<evidence type="ECO:0000313" key="6">
    <source>
        <dbReference type="EMBL" id="QCT71051.1"/>
    </source>
</evidence>
<evidence type="ECO:0000256" key="3">
    <source>
        <dbReference type="ARBA" id="ARBA00022989"/>
    </source>
</evidence>
<feature type="transmembrane region" description="Helical" evidence="5">
    <location>
        <begin position="143"/>
        <end position="169"/>
    </location>
</feature>
<keyword evidence="1" id="KW-1003">Cell membrane</keyword>
<feature type="transmembrane region" description="Helical" evidence="5">
    <location>
        <begin position="181"/>
        <end position="200"/>
    </location>
</feature>
<dbReference type="AlphaFoldDB" id="A0A4P9C8F6"/>
<feature type="transmembrane region" description="Helical" evidence="5">
    <location>
        <begin position="71"/>
        <end position="89"/>
    </location>
</feature>
<evidence type="ECO:0000313" key="7">
    <source>
        <dbReference type="Proteomes" id="UP000218387"/>
    </source>
</evidence>
<dbReference type="KEGG" id="emt:CPZ25_006835"/>
<feature type="transmembrane region" description="Helical" evidence="5">
    <location>
        <begin position="35"/>
        <end position="59"/>
    </location>
</feature>